<dbReference type="Pfam" id="PF05389">
    <property type="entry name" value="MecA"/>
    <property type="match status" value="1"/>
</dbReference>
<gene>
    <name evidence="3" type="ORF">SAMN05216352_101168</name>
</gene>
<proteinExistence type="inferred from homology"/>
<comment type="subunit">
    <text evidence="2">Homodimer.</text>
</comment>
<dbReference type="AlphaFoldDB" id="A0A1G8C204"/>
<comment type="similarity">
    <text evidence="1">Belongs to the MecA family.</text>
</comment>
<reference evidence="3 4" key="1">
    <citation type="submission" date="2016-10" db="EMBL/GenBank/DDBJ databases">
        <authorList>
            <person name="de Groot N.N."/>
        </authorList>
    </citation>
    <scope>NUCLEOTIDE SEQUENCE [LARGE SCALE GENOMIC DNA]</scope>
    <source>
        <strain evidence="4">P4B,CCM 7963,CECT 7998,DSM 25260,IBRC-M 10614,KCTC 13821</strain>
    </source>
</reference>
<evidence type="ECO:0000256" key="1">
    <source>
        <dbReference type="ARBA" id="ARBA00005397"/>
    </source>
</evidence>
<dbReference type="Gene3D" id="3.30.70.1950">
    <property type="match status" value="1"/>
</dbReference>
<name>A0A1G8C204_9BACI</name>
<accession>A0A1G8C204</accession>
<dbReference type="InterPro" id="IPR008681">
    <property type="entry name" value="Neg-reg_MecA"/>
</dbReference>
<dbReference type="RefSeq" id="WP_091579577.1">
    <property type="nucleotide sequence ID" value="NZ_FNDU01000001.1"/>
</dbReference>
<dbReference type="STRING" id="930129.SAMN05216352_101168"/>
<dbReference type="InterPro" id="IPR038471">
    <property type="entry name" value="MecA_C_sf"/>
</dbReference>
<organism evidence="3 4">
    <name type="scientific">Alteribacillus bidgolensis</name>
    <dbReference type="NCBI Taxonomy" id="930129"/>
    <lineage>
        <taxon>Bacteria</taxon>
        <taxon>Bacillati</taxon>
        <taxon>Bacillota</taxon>
        <taxon>Bacilli</taxon>
        <taxon>Bacillales</taxon>
        <taxon>Bacillaceae</taxon>
        <taxon>Alteribacillus</taxon>
    </lineage>
</organism>
<protein>
    <submittedName>
        <fullName evidence="3">Negative regulator of genetic competence (MecA)</fullName>
    </submittedName>
</protein>
<evidence type="ECO:0000313" key="4">
    <source>
        <dbReference type="Proteomes" id="UP000199017"/>
    </source>
</evidence>
<sequence length="187" mass="21777">MEIYTWPGDRLKVHLSQQELSQYGIDPYNGLVNNDRAELFFSSLLWMVSNHFNIDQNAQLDAEINEGEEGTIYLIISFFDKEGSKMNVLNETKKSDFMVLFRFSRKEDLLALAERAVHHNIKGGMLIEWPPYYYLYFTFYQSKQPDFLLPLLEEYGEKAYVDPVIVRKKGKILKTESALQSLASSKL</sequence>
<dbReference type="EMBL" id="FNDU01000001">
    <property type="protein sequence ID" value="SDH39521.1"/>
    <property type="molecule type" value="Genomic_DNA"/>
</dbReference>
<keyword evidence="4" id="KW-1185">Reference proteome</keyword>
<dbReference type="Proteomes" id="UP000199017">
    <property type="component" value="Unassembled WGS sequence"/>
</dbReference>
<evidence type="ECO:0000313" key="3">
    <source>
        <dbReference type="EMBL" id="SDH39521.1"/>
    </source>
</evidence>
<evidence type="ECO:0000256" key="2">
    <source>
        <dbReference type="ARBA" id="ARBA00011738"/>
    </source>
</evidence>